<dbReference type="EMBL" id="CP037867">
    <property type="protein sequence ID" value="QBM28587.1"/>
    <property type="molecule type" value="Genomic_DNA"/>
</dbReference>
<evidence type="ECO:0000313" key="4">
    <source>
        <dbReference type="Proteomes" id="UP000293912"/>
    </source>
</evidence>
<evidence type="ECO:0000259" key="2">
    <source>
        <dbReference type="Pfam" id="PF03061"/>
    </source>
</evidence>
<dbReference type="GO" id="GO:0016790">
    <property type="term" value="F:thiolester hydrolase activity"/>
    <property type="evidence" value="ECO:0007669"/>
    <property type="project" value="UniProtKB-ARBA"/>
</dbReference>
<keyword evidence="4" id="KW-1185">Reference proteome</keyword>
<dbReference type="Pfam" id="PF03061">
    <property type="entry name" value="4HBT"/>
    <property type="match status" value="1"/>
</dbReference>
<dbReference type="SUPFAM" id="SSF54637">
    <property type="entry name" value="Thioesterase/thiol ester dehydrase-isomerase"/>
    <property type="match status" value="1"/>
</dbReference>
<dbReference type="CDD" id="cd03443">
    <property type="entry name" value="PaaI_thioesterase"/>
    <property type="match status" value="1"/>
</dbReference>
<keyword evidence="1" id="KW-0472">Membrane</keyword>
<dbReference type="RefSeq" id="WP_060983746.1">
    <property type="nucleotide sequence ID" value="NZ_CP037867.1"/>
</dbReference>
<feature type="transmembrane region" description="Helical" evidence="1">
    <location>
        <begin position="58"/>
        <end position="78"/>
    </location>
</feature>
<sequence>MKFADLLTSCRASGDLGPMVQSIPYANFLDLRIDIKGDEFTCILPFEKKLIGNPVLPALHGGATGGFLECAGLFYLLWKMDTKTLPKTIDFNIDYLRTGQPRDTFANVVMVKLGRRVANLRIEAWQSSPDKPIALGHCNFMLDA</sequence>
<dbReference type="InterPro" id="IPR029069">
    <property type="entry name" value="HotDog_dom_sf"/>
</dbReference>
<dbReference type="Gene3D" id="3.10.129.10">
    <property type="entry name" value="Hotdog Thioesterase"/>
    <property type="match status" value="1"/>
</dbReference>
<evidence type="ECO:0000313" key="3">
    <source>
        <dbReference type="EMBL" id="QBM28587.1"/>
    </source>
</evidence>
<dbReference type="AlphaFoldDB" id="A0A4P6WY20"/>
<name>A0A4P6WY20_HYDPS</name>
<dbReference type="KEGG" id="hpse:HPF_12875"/>
<evidence type="ECO:0000256" key="1">
    <source>
        <dbReference type="SAM" id="Phobius"/>
    </source>
</evidence>
<reference evidence="3 4" key="1">
    <citation type="submission" date="2019-03" db="EMBL/GenBank/DDBJ databases">
        <authorList>
            <person name="Sebastian G."/>
            <person name="Baumann P."/>
            <person name="Ruckert C."/>
            <person name="Kalinowski J."/>
            <person name="Nebel B."/>
            <person name="Takors R."/>
            <person name="Blombach B."/>
        </authorList>
    </citation>
    <scope>NUCLEOTIDE SEQUENCE [LARGE SCALE GENOMIC DNA]</scope>
    <source>
        <strain evidence="3 4">DSM 1084</strain>
    </source>
</reference>
<dbReference type="InterPro" id="IPR006683">
    <property type="entry name" value="Thioestr_dom"/>
</dbReference>
<proteinExistence type="predicted"/>
<protein>
    <recommendedName>
        <fullName evidence="2">Thioesterase domain-containing protein</fullName>
    </recommendedName>
</protein>
<accession>A0A4P6WY20</accession>
<keyword evidence="1" id="KW-1133">Transmembrane helix</keyword>
<feature type="domain" description="Thioesterase" evidence="2">
    <location>
        <begin position="59"/>
        <end position="131"/>
    </location>
</feature>
<organism evidence="3 4">
    <name type="scientific">Hydrogenophaga pseudoflava</name>
    <name type="common">Pseudomonas carboxydoflava</name>
    <dbReference type="NCBI Taxonomy" id="47421"/>
    <lineage>
        <taxon>Bacteria</taxon>
        <taxon>Pseudomonadati</taxon>
        <taxon>Pseudomonadota</taxon>
        <taxon>Betaproteobacteria</taxon>
        <taxon>Burkholderiales</taxon>
        <taxon>Comamonadaceae</taxon>
        <taxon>Hydrogenophaga</taxon>
    </lineage>
</organism>
<keyword evidence="1" id="KW-0812">Transmembrane</keyword>
<gene>
    <name evidence="3" type="ORF">HPF_12875</name>
</gene>
<dbReference type="Proteomes" id="UP000293912">
    <property type="component" value="Chromosome"/>
</dbReference>